<protein>
    <submittedName>
        <fullName evidence="4">Aldose 1-epimerase</fullName>
    </submittedName>
</protein>
<dbReference type="InterPro" id="IPR047215">
    <property type="entry name" value="Galactose_mutarotase-like"/>
</dbReference>
<dbReference type="PANTHER" id="PTHR10091:SF49">
    <property type="entry name" value="ALDOSE 1-EPIMERASE"/>
    <property type="match status" value="1"/>
</dbReference>
<evidence type="ECO:0000256" key="3">
    <source>
        <dbReference type="ARBA" id="ARBA00023277"/>
    </source>
</evidence>
<evidence type="ECO:0000313" key="5">
    <source>
        <dbReference type="Proteomes" id="UP000319014"/>
    </source>
</evidence>
<dbReference type="PANTHER" id="PTHR10091">
    <property type="entry name" value="ALDOSE-1-EPIMERASE"/>
    <property type="match status" value="1"/>
</dbReference>
<gene>
    <name evidence="4" type="ORF">SAMN06265221_10864</name>
</gene>
<reference evidence="4 5" key="1">
    <citation type="submission" date="2017-05" db="EMBL/GenBank/DDBJ databases">
        <authorList>
            <person name="Varghese N."/>
            <person name="Submissions S."/>
        </authorList>
    </citation>
    <scope>NUCLEOTIDE SEQUENCE [LARGE SCALE GENOMIC DNA]</scope>
    <source>
        <strain evidence="4 5">DSM 100094</strain>
    </source>
</reference>
<dbReference type="EMBL" id="FXTK01000008">
    <property type="protein sequence ID" value="SMO71608.1"/>
    <property type="molecule type" value="Genomic_DNA"/>
</dbReference>
<dbReference type="InterPro" id="IPR008183">
    <property type="entry name" value="Aldose_1/G6P_1-epimerase"/>
</dbReference>
<proteinExistence type="inferred from homology"/>
<dbReference type="InterPro" id="IPR014718">
    <property type="entry name" value="GH-type_carb-bd"/>
</dbReference>
<dbReference type="GO" id="GO:0006006">
    <property type="term" value="P:glucose metabolic process"/>
    <property type="evidence" value="ECO:0007669"/>
    <property type="project" value="TreeGrafter"/>
</dbReference>
<evidence type="ECO:0000313" key="4">
    <source>
        <dbReference type="EMBL" id="SMO71608.1"/>
    </source>
</evidence>
<organism evidence="4 5">
    <name type="scientific">Paracoccus laeviglucosivorans</name>
    <dbReference type="NCBI Taxonomy" id="1197861"/>
    <lineage>
        <taxon>Bacteria</taxon>
        <taxon>Pseudomonadati</taxon>
        <taxon>Pseudomonadota</taxon>
        <taxon>Alphaproteobacteria</taxon>
        <taxon>Rhodobacterales</taxon>
        <taxon>Paracoccaceae</taxon>
        <taxon>Paracoccus</taxon>
    </lineage>
</organism>
<dbReference type="Pfam" id="PF01263">
    <property type="entry name" value="Aldose_epim"/>
    <property type="match status" value="1"/>
</dbReference>
<dbReference type="Gene3D" id="2.70.98.10">
    <property type="match status" value="1"/>
</dbReference>
<dbReference type="GO" id="GO:0030246">
    <property type="term" value="F:carbohydrate binding"/>
    <property type="evidence" value="ECO:0007669"/>
    <property type="project" value="InterPro"/>
</dbReference>
<sequence>MTAQIFGTLPDGRQVTRVTLQGHGLTASIITLGASLQDLRIDGTEHPLVLGYPTLEPYLTEGVYFGAIVGRYANRIAAGEARIAGRSYQLDRNEQGRTMLHGGADGTGQRNWTIADHGPDHVSLVDHLPDGHMGFPGAMLVRAFYRLMPGPVLRISVLATASDTTLCNFAPHSYFNLDGSDDLSGHLLHIAAQTYLPVDDHLIPVGAPAPVQGSHLDFREPTRLADRLHGPLIDHNLCIGAQNLGSPVPVATLQAANLSMQIETTMPGLQVYAGDHIRPGATGLAGRPYHRFAGIALETQFWPDSPHHPDYPLAELRRGDVYRHITNLRFRPAAGS</sequence>
<keyword evidence="2" id="KW-0413">Isomerase</keyword>
<dbReference type="Proteomes" id="UP000319014">
    <property type="component" value="Unassembled WGS sequence"/>
</dbReference>
<keyword evidence="3" id="KW-0119">Carbohydrate metabolism</keyword>
<dbReference type="AlphaFoldDB" id="A0A521DJ39"/>
<dbReference type="OrthoDB" id="9779408at2"/>
<keyword evidence="5" id="KW-1185">Reference proteome</keyword>
<dbReference type="InterPro" id="IPR011013">
    <property type="entry name" value="Gal_mutarotase_sf_dom"/>
</dbReference>
<dbReference type="CDD" id="cd09019">
    <property type="entry name" value="galactose_mutarotase_like"/>
    <property type="match status" value="1"/>
</dbReference>
<dbReference type="SUPFAM" id="SSF74650">
    <property type="entry name" value="Galactose mutarotase-like"/>
    <property type="match status" value="1"/>
</dbReference>
<dbReference type="GO" id="GO:0004034">
    <property type="term" value="F:aldose 1-epimerase activity"/>
    <property type="evidence" value="ECO:0007669"/>
    <property type="project" value="TreeGrafter"/>
</dbReference>
<accession>A0A521DJ39</accession>
<evidence type="ECO:0000256" key="1">
    <source>
        <dbReference type="ARBA" id="ARBA00006206"/>
    </source>
</evidence>
<dbReference type="RefSeq" id="WP_142663196.1">
    <property type="nucleotide sequence ID" value="NZ_FXTK01000008.1"/>
</dbReference>
<dbReference type="GO" id="GO:0033499">
    <property type="term" value="P:galactose catabolic process via UDP-galactose, Leloir pathway"/>
    <property type="evidence" value="ECO:0007669"/>
    <property type="project" value="TreeGrafter"/>
</dbReference>
<name>A0A521DJ39_9RHOB</name>
<evidence type="ECO:0000256" key="2">
    <source>
        <dbReference type="ARBA" id="ARBA00023235"/>
    </source>
</evidence>
<comment type="similarity">
    <text evidence="1">Belongs to the aldose epimerase family.</text>
</comment>